<accession>A0A3D2XBE6</accession>
<sequence>MDSNVFELILLQNKQNELSTLISCNDKTEQFGLILTNEEAEELMVCRNDSLRKHKRVEFNNSILDKLIFAFCDSQYISQDNYLELLEELQDIFYEFKNESEDKLTDDELITFMKEQFESVCFGDIDYLSGTCLERFCTAIRAGYEGYKKTGGSHEYEHFSEEARWDKDLYLEVLRELCWR</sequence>
<evidence type="ECO:0000313" key="1">
    <source>
        <dbReference type="EMBL" id="HCL04421.1"/>
    </source>
</evidence>
<reference evidence="1 2" key="1">
    <citation type="journal article" date="2018" name="Nat. Biotechnol.">
        <title>A standardized bacterial taxonomy based on genome phylogeny substantially revises the tree of life.</title>
        <authorList>
            <person name="Parks D.H."/>
            <person name="Chuvochina M."/>
            <person name="Waite D.W."/>
            <person name="Rinke C."/>
            <person name="Skarshewski A."/>
            <person name="Chaumeil P.A."/>
            <person name="Hugenholtz P."/>
        </authorList>
    </citation>
    <scope>NUCLEOTIDE SEQUENCE [LARGE SCALE GENOMIC DNA]</scope>
    <source>
        <strain evidence="1">UBA11728</strain>
    </source>
</reference>
<comment type="caution">
    <text evidence="1">The sequence shown here is derived from an EMBL/GenBank/DDBJ whole genome shotgun (WGS) entry which is preliminary data.</text>
</comment>
<protein>
    <submittedName>
        <fullName evidence="1">Uncharacterized protein</fullName>
    </submittedName>
</protein>
<dbReference type="Proteomes" id="UP000262969">
    <property type="component" value="Unassembled WGS sequence"/>
</dbReference>
<evidence type="ECO:0000313" key="2">
    <source>
        <dbReference type="Proteomes" id="UP000262969"/>
    </source>
</evidence>
<dbReference type="InterPro" id="IPR046286">
    <property type="entry name" value="DUF6323"/>
</dbReference>
<name>A0A3D2XBE6_9FIRM</name>
<dbReference type="Pfam" id="PF19848">
    <property type="entry name" value="DUF6323"/>
    <property type="match status" value="1"/>
</dbReference>
<dbReference type="AlphaFoldDB" id="A0A3D2XBE6"/>
<gene>
    <name evidence="1" type="ORF">DHW61_18775</name>
</gene>
<proteinExistence type="predicted"/>
<organism evidence="1 2">
    <name type="scientific">Lachnoclostridium phytofermentans</name>
    <dbReference type="NCBI Taxonomy" id="66219"/>
    <lineage>
        <taxon>Bacteria</taxon>
        <taxon>Bacillati</taxon>
        <taxon>Bacillota</taxon>
        <taxon>Clostridia</taxon>
        <taxon>Lachnospirales</taxon>
        <taxon>Lachnospiraceae</taxon>
    </lineage>
</organism>
<dbReference type="EMBL" id="DPVV01000615">
    <property type="protein sequence ID" value="HCL04421.1"/>
    <property type="molecule type" value="Genomic_DNA"/>
</dbReference>